<dbReference type="PROSITE" id="PS00455">
    <property type="entry name" value="AMP_BINDING"/>
    <property type="match status" value="1"/>
</dbReference>
<dbReference type="SUPFAM" id="SSF56801">
    <property type="entry name" value="Acetyl-CoA synthetase-like"/>
    <property type="match status" value="1"/>
</dbReference>
<proteinExistence type="predicted"/>
<dbReference type="RefSeq" id="WP_385939937.1">
    <property type="nucleotide sequence ID" value="NZ_JBHSOZ010000003.1"/>
</dbReference>
<dbReference type="InterPro" id="IPR000873">
    <property type="entry name" value="AMP-dep_synth/lig_dom"/>
</dbReference>
<evidence type="ECO:0000313" key="5">
    <source>
        <dbReference type="Proteomes" id="UP001596142"/>
    </source>
</evidence>
<accession>A0ABW0YNJ5</accession>
<dbReference type="InterPro" id="IPR025110">
    <property type="entry name" value="AMP-bd_C"/>
</dbReference>
<name>A0ABW0YNJ5_9BACI</name>
<dbReference type="Gene3D" id="3.30.300.30">
    <property type="match status" value="1"/>
</dbReference>
<dbReference type="Gene3D" id="2.30.38.10">
    <property type="entry name" value="Luciferase, Domain 3"/>
    <property type="match status" value="1"/>
</dbReference>
<keyword evidence="1" id="KW-1133">Transmembrane helix</keyword>
<dbReference type="NCBIfam" id="NF004837">
    <property type="entry name" value="PRK06187.1"/>
    <property type="match status" value="1"/>
</dbReference>
<evidence type="ECO:0000259" key="3">
    <source>
        <dbReference type="Pfam" id="PF13193"/>
    </source>
</evidence>
<feature type="transmembrane region" description="Helical" evidence="1">
    <location>
        <begin position="253"/>
        <end position="276"/>
    </location>
</feature>
<dbReference type="Pfam" id="PF00501">
    <property type="entry name" value="AMP-binding"/>
    <property type="match status" value="1"/>
</dbReference>
<dbReference type="EC" id="6.2.1.3" evidence="4"/>
<keyword evidence="1" id="KW-0812">Transmembrane</keyword>
<sequence length="569" mass="64303">MVKEKLWLESYPQEIPSTLEYENRSLQSFLQEAARENPEKQAFHFMGKDMTYKEVYGDALRFANQLRSLGVNKGDRVAIMLANTPQSVICYYGALLAGAVVVQTNPLYVEREIEHQMIDSGAKVMVCLDILYPRVEKVWRKTSLEYVVVTSIKDYLPFPKNVIYPFVQKKNTGIKVNISYNSKTLHFPSLLSAGEEKELDIPIDPKEDLALLQYTGGTTGPAKGVMLTHYNLVANTLQCRAWMYKMKKGEERVLAALPFFHVYGMTVVMNLSIMYLTKMIILPKFDPKQVLKAIQKHKVSLFPGAPTMYVGLINEPDIEKYDLSSIEACLSGSAPLPVEVQQQFEKLTGGKLVEGYGLTETSPVAVSTPIWGKRKAGSIGVPWPDTEVAVLSAETGESAEPGEIGELMIRGPQVMKGYYNKPEDTAASFKEDWFLTGDMGYMDEEGYFYIVDRKKDMIIAGGFNIYPREIEEVLYEHEAVQEAAVIGVPDTYRGETVKAFIVLKKGKNVTEEELEKFCRENLAAFKVPRLYEFKEELPKTMVGKILRRALVEEEEKKRKENEDSLKKGS</sequence>
<keyword evidence="1" id="KW-0472">Membrane</keyword>
<dbReference type="Proteomes" id="UP001596142">
    <property type="component" value="Unassembled WGS sequence"/>
</dbReference>
<organism evidence="4 5">
    <name type="scientific">Thalassorhabdus alkalitolerans</name>
    <dbReference type="NCBI Taxonomy" id="2282697"/>
    <lineage>
        <taxon>Bacteria</taxon>
        <taxon>Bacillati</taxon>
        <taxon>Bacillota</taxon>
        <taxon>Bacilli</taxon>
        <taxon>Bacillales</taxon>
        <taxon>Bacillaceae</taxon>
        <taxon>Thalassorhabdus</taxon>
    </lineage>
</organism>
<dbReference type="PANTHER" id="PTHR43767">
    <property type="entry name" value="LONG-CHAIN-FATTY-ACID--COA LIGASE"/>
    <property type="match status" value="1"/>
</dbReference>
<dbReference type="InterPro" id="IPR045851">
    <property type="entry name" value="AMP-bd_C_sf"/>
</dbReference>
<evidence type="ECO:0000259" key="2">
    <source>
        <dbReference type="Pfam" id="PF00501"/>
    </source>
</evidence>
<gene>
    <name evidence="4" type="ORF">ACFPU1_07985</name>
</gene>
<feature type="domain" description="AMP-dependent synthetase/ligase" evidence="2">
    <location>
        <begin position="30"/>
        <end position="419"/>
    </location>
</feature>
<evidence type="ECO:0000256" key="1">
    <source>
        <dbReference type="SAM" id="Phobius"/>
    </source>
</evidence>
<dbReference type="PANTHER" id="PTHR43767:SF9">
    <property type="entry name" value="LONG-CHAIN-FATTY-ACID--COA LIGASE"/>
    <property type="match status" value="1"/>
</dbReference>
<protein>
    <submittedName>
        <fullName evidence="4">Long-chain-fatty-acid--CoA ligase</fullName>
        <ecNumber evidence="4">6.2.1.3</ecNumber>
    </submittedName>
</protein>
<dbReference type="InterPro" id="IPR020845">
    <property type="entry name" value="AMP-binding_CS"/>
</dbReference>
<keyword evidence="4" id="KW-0436">Ligase</keyword>
<dbReference type="InterPro" id="IPR050237">
    <property type="entry name" value="ATP-dep_AMP-bd_enzyme"/>
</dbReference>
<dbReference type="GO" id="GO:0004467">
    <property type="term" value="F:long-chain fatty acid-CoA ligase activity"/>
    <property type="evidence" value="ECO:0007669"/>
    <property type="project" value="UniProtKB-EC"/>
</dbReference>
<dbReference type="Pfam" id="PF13193">
    <property type="entry name" value="AMP-binding_C"/>
    <property type="match status" value="1"/>
</dbReference>
<keyword evidence="5" id="KW-1185">Reference proteome</keyword>
<reference evidence="5" key="1">
    <citation type="journal article" date="2019" name="Int. J. Syst. Evol. Microbiol.">
        <title>The Global Catalogue of Microorganisms (GCM) 10K type strain sequencing project: providing services to taxonomists for standard genome sequencing and annotation.</title>
        <authorList>
            <consortium name="The Broad Institute Genomics Platform"/>
            <consortium name="The Broad Institute Genome Sequencing Center for Infectious Disease"/>
            <person name="Wu L."/>
            <person name="Ma J."/>
        </authorList>
    </citation>
    <scope>NUCLEOTIDE SEQUENCE [LARGE SCALE GENOMIC DNA]</scope>
    <source>
        <strain evidence="5">CECT 7184</strain>
    </source>
</reference>
<dbReference type="EMBL" id="JBHSOZ010000003">
    <property type="protein sequence ID" value="MFC5712718.1"/>
    <property type="molecule type" value="Genomic_DNA"/>
</dbReference>
<evidence type="ECO:0000313" key="4">
    <source>
        <dbReference type="EMBL" id="MFC5712718.1"/>
    </source>
</evidence>
<comment type="caution">
    <text evidence="4">The sequence shown here is derived from an EMBL/GenBank/DDBJ whole genome shotgun (WGS) entry which is preliminary data.</text>
</comment>
<dbReference type="Gene3D" id="3.40.50.980">
    <property type="match status" value="2"/>
</dbReference>
<feature type="domain" description="AMP-binding enzyme C-terminal" evidence="3">
    <location>
        <begin position="469"/>
        <end position="544"/>
    </location>
</feature>
<dbReference type="CDD" id="cd05936">
    <property type="entry name" value="FC-FACS_FadD_like"/>
    <property type="match status" value="1"/>
</dbReference>